<organism evidence="1">
    <name type="scientific">uncultured Caudovirales phage</name>
    <dbReference type="NCBI Taxonomy" id="2100421"/>
    <lineage>
        <taxon>Viruses</taxon>
        <taxon>Duplodnaviria</taxon>
        <taxon>Heunggongvirae</taxon>
        <taxon>Uroviricota</taxon>
        <taxon>Caudoviricetes</taxon>
        <taxon>Peduoviridae</taxon>
        <taxon>Maltschvirus</taxon>
        <taxon>Maltschvirus maltsch</taxon>
    </lineage>
</organism>
<evidence type="ECO:0000313" key="2">
    <source>
        <dbReference type="EMBL" id="CAB4152110.1"/>
    </source>
</evidence>
<evidence type="ECO:0000313" key="1">
    <source>
        <dbReference type="EMBL" id="CAB4136816.1"/>
    </source>
</evidence>
<dbReference type="EMBL" id="LR796565">
    <property type="protein sequence ID" value="CAB4152110.1"/>
    <property type="molecule type" value="Genomic_DNA"/>
</dbReference>
<dbReference type="InterPro" id="IPR025395">
    <property type="entry name" value="Phage_tail_terminator-like"/>
</dbReference>
<dbReference type="EMBL" id="LR796793">
    <property type="protein sequence ID" value="CAB4166022.1"/>
    <property type="molecule type" value="Genomic_DNA"/>
</dbReference>
<accession>A0A6J5LUV7</accession>
<dbReference type="Gene3D" id="3.30.2000.20">
    <property type="match status" value="1"/>
</dbReference>
<protein>
    <submittedName>
        <fullName evidence="1">Uncharacterized protein</fullName>
    </submittedName>
</protein>
<evidence type="ECO:0000313" key="3">
    <source>
        <dbReference type="EMBL" id="CAB4166022.1"/>
    </source>
</evidence>
<sequence>MIKHQLALVALRNRAITLSVCTTGSATLAATTTGYTRTSGSFLTDGFVVGQEITPTGFAANTVGIITAVTALTMTVATARAVETSSAGRTIAVGLPALRAWENLDFTPTAGRWFVEEDYLPGPVAQITLGPLGQVETLPQYVLKVYGLANTSTAALFAMADALLALFPPRQGIVLTDSNVVIVNTSPAPYRGQLVQSTDGAWAVVPITVPCIVRSANTI</sequence>
<gene>
    <name evidence="1" type="ORF">UFOVP305_50</name>
    <name evidence="2" type="ORF">UFOVP593_50</name>
    <name evidence="3" type="ORF">UFOVP842_5</name>
</gene>
<dbReference type="Pfam" id="PF13554">
    <property type="entry name" value="Phage_tail_terminator_5"/>
    <property type="match status" value="1"/>
</dbReference>
<dbReference type="EMBL" id="LR796324">
    <property type="protein sequence ID" value="CAB4136816.1"/>
    <property type="molecule type" value="Genomic_DNA"/>
</dbReference>
<proteinExistence type="predicted"/>
<name>A0A6J5LUV7_9CAUD</name>
<reference evidence="1" key="1">
    <citation type="submission" date="2020-04" db="EMBL/GenBank/DDBJ databases">
        <authorList>
            <person name="Chiriac C."/>
            <person name="Salcher M."/>
            <person name="Ghai R."/>
            <person name="Kavagutti S V."/>
        </authorList>
    </citation>
    <scope>NUCLEOTIDE SEQUENCE</scope>
</reference>